<name>A0ACA9PKY3_9GLOM</name>
<evidence type="ECO:0000313" key="2">
    <source>
        <dbReference type="Proteomes" id="UP000789920"/>
    </source>
</evidence>
<protein>
    <submittedName>
        <fullName evidence="1">23695_t:CDS:1</fullName>
    </submittedName>
</protein>
<feature type="non-terminal residue" evidence="1">
    <location>
        <position position="1"/>
    </location>
</feature>
<dbReference type="Proteomes" id="UP000789920">
    <property type="component" value="Unassembled WGS sequence"/>
</dbReference>
<dbReference type="EMBL" id="CAJVQC010021100">
    <property type="protein sequence ID" value="CAG8711742.1"/>
    <property type="molecule type" value="Genomic_DNA"/>
</dbReference>
<keyword evidence="2" id="KW-1185">Reference proteome</keyword>
<accession>A0ACA9PKY3</accession>
<evidence type="ECO:0000313" key="1">
    <source>
        <dbReference type="EMBL" id="CAG8711742.1"/>
    </source>
</evidence>
<comment type="caution">
    <text evidence="1">The sequence shown here is derived from an EMBL/GenBank/DDBJ whole genome shotgun (WGS) entry which is preliminary data.</text>
</comment>
<feature type="non-terminal residue" evidence="1">
    <location>
        <position position="67"/>
    </location>
</feature>
<gene>
    <name evidence="1" type="ORF">RPERSI_LOCUS10590</name>
</gene>
<organism evidence="1 2">
    <name type="scientific">Racocetra persica</name>
    <dbReference type="NCBI Taxonomy" id="160502"/>
    <lineage>
        <taxon>Eukaryota</taxon>
        <taxon>Fungi</taxon>
        <taxon>Fungi incertae sedis</taxon>
        <taxon>Mucoromycota</taxon>
        <taxon>Glomeromycotina</taxon>
        <taxon>Glomeromycetes</taxon>
        <taxon>Diversisporales</taxon>
        <taxon>Gigasporaceae</taxon>
        <taxon>Racocetra</taxon>
    </lineage>
</organism>
<sequence>KLYWGHLQTCENFKADYNKNELLDILAQLVPEDAKKKDNKADEVDSESEDDEISTTNLPTLTNQPSL</sequence>
<proteinExistence type="predicted"/>
<reference evidence="1" key="1">
    <citation type="submission" date="2021-06" db="EMBL/GenBank/DDBJ databases">
        <authorList>
            <person name="Kallberg Y."/>
            <person name="Tangrot J."/>
            <person name="Rosling A."/>
        </authorList>
    </citation>
    <scope>NUCLEOTIDE SEQUENCE</scope>
    <source>
        <strain evidence="1">MA461A</strain>
    </source>
</reference>